<dbReference type="AlphaFoldDB" id="A0A0K3AS84"/>
<protein>
    <submittedName>
        <fullName evidence="2">Glideosome associated protein with multiple membrane spans 2 (GAPM2)</fullName>
    </submittedName>
</protein>
<feature type="transmembrane region" description="Helical" evidence="1">
    <location>
        <begin position="187"/>
        <end position="211"/>
    </location>
</feature>
<evidence type="ECO:0000313" key="2">
    <source>
        <dbReference type="EMBL" id="CTQ41335.1"/>
    </source>
</evidence>
<gene>
    <name evidence="2" type="ORF">BMR1_03g03675</name>
</gene>
<dbReference type="InterPro" id="IPR021691">
    <property type="entry name" value="DUF3273"/>
</dbReference>
<feature type="transmembrane region" description="Helical" evidence="1">
    <location>
        <begin position="105"/>
        <end position="125"/>
    </location>
</feature>
<feature type="transmembrane region" description="Helical" evidence="1">
    <location>
        <begin position="65"/>
        <end position="93"/>
    </location>
</feature>
<accession>A0A0K3AS84</accession>
<keyword evidence="1" id="KW-1133">Transmembrane helix</keyword>
<sequence>MDTYDVQNFGHQDSGYSYQQEVEMDGFNAHIDPQYIIENDSCSPRGEIHSPFIGFFSSKFLRTGFILQVISLSLMFVFYWAFGGSGIFIFDLYAASENVKLSQSFHLTVSTLMGIYITGTLYIALFQVFVADNSKLVRGFRAGSKILSAAVTLDFISSVLRMVQYIYAYYYMSMKWWTKYQQTKADWIFFQFGSFINSFSLIMYGASFFYLEAYHDEGTHEEYAWINMILFGLSGLAELLMVFTGFGSLFSVLLLVSIISGTVWSMSFEPLLEKWSPALHSRDVNADFMPDSKECNQGYGSDSTYYQMQSIAEGPMDHMSAYGPGMEDYQHQ</sequence>
<proteinExistence type="predicted"/>
<dbReference type="VEuPathDB" id="PiroplasmaDB:BMR1_03g03675"/>
<reference evidence="2 3" key="1">
    <citation type="journal article" date="2012" name="Nucleic Acids Res.">
        <title>Sequencing of the smallest Apicomplexan genome from the human pathogen Babesia microti.</title>
        <authorList>
            <person name="Cornillot E."/>
            <person name="Hadj-Kaddour K."/>
            <person name="Dassouli A."/>
            <person name="Noel B."/>
            <person name="Ranwez V."/>
            <person name="Vacherie B."/>
            <person name="Augagneur Y."/>
            <person name="Bres V."/>
            <person name="Duclos A."/>
            <person name="Randazzo S."/>
            <person name="Carcy B."/>
            <person name="Debierre-Grockiego F."/>
            <person name="Delbecq S."/>
            <person name="Moubri-Menage K."/>
            <person name="Shams-Eldin H."/>
            <person name="Usmani-Brown S."/>
            <person name="Bringaud F."/>
            <person name="Wincker P."/>
            <person name="Vivares C.P."/>
            <person name="Schwarz R.T."/>
            <person name="Schetters T.P."/>
            <person name="Krause P.J."/>
            <person name="Gorenflot A."/>
            <person name="Berry V."/>
            <person name="Barbe V."/>
            <person name="Ben Mamoun C."/>
        </authorList>
    </citation>
    <scope>NUCLEOTIDE SEQUENCE [LARGE SCALE GENOMIC DNA]</scope>
    <source>
        <strain evidence="2 3">RI</strain>
    </source>
</reference>
<reference evidence="2 3" key="3">
    <citation type="journal article" date="2016" name="Sci. Rep.">
        <title>Genome-wide diversity and gene expression profiling of Babesia microti isolates identify polymorphic genes that mediate host-pathogen interactions.</title>
        <authorList>
            <person name="Silva J.C."/>
            <person name="Cornillot E."/>
            <person name="McCracken C."/>
            <person name="Usmani-Brown S."/>
            <person name="Dwivedi A."/>
            <person name="Ifeonu O.O."/>
            <person name="Crabtree J."/>
            <person name="Gotia H.T."/>
            <person name="Virji A.Z."/>
            <person name="Reynes C."/>
            <person name="Colinge J."/>
            <person name="Kumar V."/>
            <person name="Lawres L."/>
            <person name="Pazzi J.E."/>
            <person name="Pablo J.V."/>
            <person name="Hung C."/>
            <person name="Brancato J."/>
            <person name="Kumari P."/>
            <person name="Orvis J."/>
            <person name="Tretina K."/>
            <person name="Chibucos M."/>
            <person name="Ott S."/>
            <person name="Sadzewicz L."/>
            <person name="Sengamalay N."/>
            <person name="Shetty A.C."/>
            <person name="Su Q."/>
            <person name="Tallon L."/>
            <person name="Fraser C.M."/>
            <person name="Frutos R."/>
            <person name="Molina D.M."/>
            <person name="Krause P.J."/>
            <person name="Ben Mamoun C."/>
        </authorList>
    </citation>
    <scope>NUCLEOTIDE SEQUENCE [LARGE SCALE GENOMIC DNA]</scope>
    <source>
        <strain evidence="2 3">RI</strain>
    </source>
</reference>
<dbReference type="KEGG" id="bmic:BMR1_03g03675"/>
<reference evidence="2 3" key="2">
    <citation type="journal article" date="2013" name="PLoS ONE">
        <title>Whole genome mapping and re-organization of the nuclear and mitochondrial genomes of Babesia microti isolates.</title>
        <authorList>
            <person name="Cornillot E."/>
            <person name="Dassouli A."/>
            <person name="Garg A."/>
            <person name="Pachikara N."/>
            <person name="Randazzo S."/>
            <person name="Depoix D."/>
            <person name="Carcy B."/>
            <person name="Delbecq S."/>
            <person name="Frutos R."/>
            <person name="Silva J.C."/>
            <person name="Sutton R."/>
            <person name="Krause P.J."/>
            <person name="Mamoun C.B."/>
        </authorList>
    </citation>
    <scope>NUCLEOTIDE SEQUENCE [LARGE SCALE GENOMIC DNA]</scope>
    <source>
        <strain evidence="2 3">RI</strain>
    </source>
</reference>
<dbReference type="RefSeq" id="XP_012649346.1">
    <property type="nucleotide sequence ID" value="XM_012793892.1"/>
</dbReference>
<evidence type="ECO:0000256" key="1">
    <source>
        <dbReference type="SAM" id="Phobius"/>
    </source>
</evidence>
<feature type="transmembrane region" description="Helical" evidence="1">
    <location>
        <begin position="146"/>
        <end position="167"/>
    </location>
</feature>
<dbReference type="Pfam" id="PF11677">
    <property type="entry name" value="DUF3273"/>
    <property type="match status" value="1"/>
</dbReference>
<feature type="transmembrane region" description="Helical" evidence="1">
    <location>
        <begin position="249"/>
        <end position="272"/>
    </location>
</feature>
<organism evidence="2 3">
    <name type="scientific">Babesia microti (strain RI)</name>
    <dbReference type="NCBI Taxonomy" id="1133968"/>
    <lineage>
        <taxon>Eukaryota</taxon>
        <taxon>Sar</taxon>
        <taxon>Alveolata</taxon>
        <taxon>Apicomplexa</taxon>
        <taxon>Aconoidasida</taxon>
        <taxon>Piroplasmida</taxon>
        <taxon>Babesiidae</taxon>
        <taxon>Babesia</taxon>
    </lineage>
</organism>
<dbReference type="EMBL" id="LN871598">
    <property type="protein sequence ID" value="CTQ41335.1"/>
    <property type="molecule type" value="Genomic_DNA"/>
</dbReference>
<keyword evidence="1" id="KW-0812">Transmembrane</keyword>
<feature type="transmembrane region" description="Helical" evidence="1">
    <location>
        <begin position="223"/>
        <end position="243"/>
    </location>
</feature>
<dbReference type="GeneID" id="24425381"/>
<dbReference type="Proteomes" id="UP000002899">
    <property type="component" value="Chromosome III"/>
</dbReference>
<dbReference type="OrthoDB" id="359547at2759"/>
<evidence type="ECO:0000313" key="3">
    <source>
        <dbReference type="Proteomes" id="UP000002899"/>
    </source>
</evidence>
<name>A0A0K3AS84_BABMR</name>
<keyword evidence="1" id="KW-0472">Membrane</keyword>
<keyword evidence="3" id="KW-1185">Reference proteome</keyword>
<dbReference type="OMA" id="MFIFYWA"/>